<reference evidence="2 3" key="1">
    <citation type="submission" date="2010-12" db="EMBL/GenBank/DDBJ databases">
        <authorList>
            <person name="Muzny D."/>
            <person name="Qin X."/>
            <person name="Deng J."/>
            <person name="Jiang H."/>
            <person name="Liu Y."/>
            <person name="Qu J."/>
            <person name="Song X.-Z."/>
            <person name="Zhang L."/>
            <person name="Thornton R."/>
            <person name="Coyle M."/>
            <person name="Francisco L."/>
            <person name="Jackson L."/>
            <person name="Javaid M."/>
            <person name="Korchina V."/>
            <person name="Kovar C."/>
            <person name="Mata R."/>
            <person name="Mathew T."/>
            <person name="Ngo R."/>
            <person name="Nguyen L."/>
            <person name="Nguyen N."/>
            <person name="Okwuonu G."/>
            <person name="Ongeri F."/>
            <person name="Pham C."/>
            <person name="Simmons D."/>
            <person name="Wilczek-Boney K."/>
            <person name="Hale W."/>
            <person name="Jakkamsetti A."/>
            <person name="Pham P."/>
            <person name="Ruth R."/>
            <person name="San Lucas F."/>
            <person name="Warren J."/>
            <person name="Zhang J."/>
            <person name="Zhao Z."/>
            <person name="Zhou C."/>
            <person name="Zhu D."/>
            <person name="Lee S."/>
            <person name="Bess C."/>
            <person name="Blankenburg K."/>
            <person name="Forbes L."/>
            <person name="Fu Q."/>
            <person name="Gubbala S."/>
            <person name="Hirani K."/>
            <person name="Jayaseelan J.C."/>
            <person name="Lara F."/>
            <person name="Munidasa M."/>
            <person name="Palculict T."/>
            <person name="Patil S."/>
            <person name="Pu L.-L."/>
            <person name="Saada N."/>
            <person name="Tang L."/>
            <person name="Weissenberger G."/>
            <person name="Zhu Y."/>
            <person name="Hemphill L."/>
            <person name="Shang Y."/>
            <person name="Youmans B."/>
            <person name="Ayvaz T."/>
            <person name="Ross M."/>
            <person name="Santibanez J."/>
            <person name="Aqrawi P."/>
            <person name="Gross S."/>
            <person name="Joshi V."/>
            <person name="Fowler G."/>
            <person name="Nazareth L."/>
            <person name="Reid J."/>
            <person name="Worley K."/>
            <person name="Petrosino J."/>
            <person name="Highlander S."/>
            <person name="Gibbs R."/>
        </authorList>
    </citation>
    <scope>NUCLEOTIDE SEQUENCE [LARGE SCALE GENOMIC DNA]</scope>
    <source>
        <strain evidence="2 3">DSM 15606</strain>
    </source>
</reference>
<protein>
    <submittedName>
        <fullName evidence="2">Uncharacterized protein</fullName>
    </submittedName>
</protein>
<comment type="caution">
    <text evidence="2">The sequence shown here is derived from an EMBL/GenBank/DDBJ whole genome shotgun (WGS) entry which is preliminary data.</text>
</comment>
<name>E6MKR5_9BACT</name>
<evidence type="ECO:0000313" key="2">
    <source>
        <dbReference type="EMBL" id="EFV05778.1"/>
    </source>
</evidence>
<evidence type="ECO:0000256" key="1">
    <source>
        <dbReference type="SAM" id="MobiDB-lite"/>
    </source>
</evidence>
<dbReference type="Proteomes" id="UP000003874">
    <property type="component" value="Unassembled WGS sequence"/>
</dbReference>
<proteinExistence type="predicted"/>
<dbReference type="HOGENOM" id="CLU_171072_0_0_10"/>
<accession>E6MKR5</accession>
<keyword evidence="3" id="KW-1185">Reference proteome</keyword>
<dbReference type="AlphaFoldDB" id="E6MKR5"/>
<gene>
    <name evidence="2" type="ORF">HMPREF9420_0082</name>
</gene>
<feature type="region of interest" description="Disordered" evidence="1">
    <location>
        <begin position="20"/>
        <end position="40"/>
    </location>
</feature>
<dbReference type="EMBL" id="AEQO01000005">
    <property type="protein sequence ID" value="EFV05778.1"/>
    <property type="molecule type" value="Genomic_DNA"/>
</dbReference>
<sequence length="113" mass="12930">MIRPHFKRFGKYFPPRGESLKPFGKQLSPGAEMPNLSGNDFRHARKCQTFRETTFAMRGNAKPFGKQLSPCAEMSNHSGNDFRQARKCQTFRETTFAKRGNVKPKVLILQHDG</sequence>
<evidence type="ECO:0000313" key="3">
    <source>
        <dbReference type="Proteomes" id="UP000003874"/>
    </source>
</evidence>
<organism evidence="2 3">
    <name type="scientific">Segatella salivae DSM 15606</name>
    <dbReference type="NCBI Taxonomy" id="888832"/>
    <lineage>
        <taxon>Bacteria</taxon>
        <taxon>Pseudomonadati</taxon>
        <taxon>Bacteroidota</taxon>
        <taxon>Bacteroidia</taxon>
        <taxon>Bacteroidales</taxon>
        <taxon>Prevotellaceae</taxon>
        <taxon>Segatella</taxon>
    </lineage>
</organism>